<dbReference type="AlphaFoldDB" id="A0A074YAZ3"/>
<dbReference type="Pfam" id="PF23658">
    <property type="entry name" value="PDZ_CPAF_rel"/>
    <property type="match status" value="1"/>
</dbReference>
<reference evidence="4 5" key="1">
    <citation type="journal article" date="2014" name="BMC Genomics">
        <title>Genome sequencing of four Aureobasidium pullulans varieties: biotechnological potential, stress tolerance, and description of new species.</title>
        <authorList>
            <person name="Gostin Ar C."/>
            <person name="Ohm R.A."/>
            <person name="Kogej T."/>
            <person name="Sonjak S."/>
            <person name="Turk M."/>
            <person name="Zajc J."/>
            <person name="Zalar P."/>
            <person name="Grube M."/>
            <person name="Sun H."/>
            <person name="Han J."/>
            <person name="Sharma A."/>
            <person name="Chiniquy J."/>
            <person name="Ngan C.Y."/>
            <person name="Lipzen A."/>
            <person name="Barry K."/>
            <person name="Grigoriev I.V."/>
            <person name="Gunde-Cimerman N."/>
        </authorList>
    </citation>
    <scope>NUCLEOTIDE SEQUENCE [LARGE SCALE GENOMIC DNA]</scope>
    <source>
        <strain evidence="4 5">EXF-2481</strain>
    </source>
</reference>
<dbReference type="PANTHER" id="PTHR37049:SF4">
    <property type="entry name" value="RHODANESE DOMAIN-CONTAINING PROTEIN"/>
    <property type="match status" value="1"/>
</dbReference>
<dbReference type="OrthoDB" id="27214at2759"/>
<evidence type="ECO:0000259" key="3">
    <source>
        <dbReference type="Pfam" id="PF23658"/>
    </source>
</evidence>
<dbReference type="OMA" id="WEDQSLC"/>
<dbReference type="HOGENOM" id="CLU_014251_1_1_1"/>
<dbReference type="RefSeq" id="XP_013339829.1">
    <property type="nucleotide sequence ID" value="XM_013484375.1"/>
</dbReference>
<feature type="compositionally biased region" description="Gly residues" evidence="1">
    <location>
        <begin position="586"/>
        <end position="597"/>
    </location>
</feature>
<evidence type="ECO:0000256" key="1">
    <source>
        <dbReference type="SAM" id="MobiDB-lite"/>
    </source>
</evidence>
<dbReference type="Proteomes" id="UP000030641">
    <property type="component" value="Unassembled WGS sequence"/>
</dbReference>
<dbReference type="EMBL" id="KL584779">
    <property type="protein sequence ID" value="KEQ91337.1"/>
    <property type="molecule type" value="Genomic_DNA"/>
</dbReference>
<protein>
    <recommendedName>
        <fullName evidence="3">CPAF-like PDZ domain-containing protein</fullName>
    </recommendedName>
</protein>
<feature type="chain" id="PRO_5001703168" description="CPAF-like PDZ domain-containing protein" evidence="2">
    <location>
        <begin position="23"/>
        <end position="623"/>
    </location>
</feature>
<dbReference type="PANTHER" id="PTHR37049">
    <property type="entry name" value="PEPTIDASE S41 FAMILY PROTEIN"/>
    <property type="match status" value="1"/>
</dbReference>
<evidence type="ECO:0000313" key="4">
    <source>
        <dbReference type="EMBL" id="KEQ91337.1"/>
    </source>
</evidence>
<proteinExistence type="predicted"/>
<evidence type="ECO:0000313" key="5">
    <source>
        <dbReference type="Proteomes" id="UP000030641"/>
    </source>
</evidence>
<gene>
    <name evidence="4" type="ORF">AUEXF2481DRAFT_33109</name>
</gene>
<dbReference type="GeneID" id="25364791"/>
<evidence type="ECO:0000256" key="2">
    <source>
        <dbReference type="SAM" id="SignalP"/>
    </source>
</evidence>
<keyword evidence="2" id="KW-0732">Signal</keyword>
<feature type="signal peptide" evidence="2">
    <location>
        <begin position="1"/>
        <end position="22"/>
    </location>
</feature>
<dbReference type="InterPro" id="IPR052766">
    <property type="entry name" value="S41A_metabolite_peptidase"/>
</dbReference>
<organism evidence="4 5">
    <name type="scientific">Aureobasidium subglaciale (strain EXF-2481)</name>
    <name type="common">Aureobasidium pullulans var. subglaciale</name>
    <dbReference type="NCBI Taxonomy" id="1043005"/>
    <lineage>
        <taxon>Eukaryota</taxon>
        <taxon>Fungi</taxon>
        <taxon>Dikarya</taxon>
        <taxon>Ascomycota</taxon>
        <taxon>Pezizomycotina</taxon>
        <taxon>Dothideomycetes</taxon>
        <taxon>Dothideomycetidae</taxon>
        <taxon>Dothideales</taxon>
        <taxon>Saccotheciaceae</taxon>
        <taxon>Aureobasidium</taxon>
    </lineage>
</organism>
<keyword evidence="5" id="KW-1185">Reference proteome</keyword>
<sequence>MLPRTLRRSLVTLAALTTPVYTQNNASQEPCAQLSSLATNDATFFPANVALSCLRSVPLAKAGDLVQLQGLRAFLEFQSDLEYLKDPTIGRIYPGVDILAGLDKLTSLLEDDAYDNEYDFQTDVSRIFSSAYDGHLAYVPDITAVFAFGRLHTEDLDDSGVPSYFSLISITTGDNVTPEVYAYMVQINGEDILSWLNSYASQDGRSQDPDANYNQLFVNIPALLYQGVETNYFALSRYYQGDNTVLRFANETTRDVITRAQLLFNATLEGLTDGASFFERFCNKNLTETILAQASSSSSQTTLTETQVPFEPVSTKGLPPPHPAYPDPIAISSDNSVAGYLSESISELAILAIPSFTTSSPIEFENVVRQLLATASENNRTKLVIDFRGNSWLLKNPRLSRVKGSQVQGMFTLYSIVSAVITAAPISDQLEFVTKFGIDFVQATTQALSRAAPGGAVIVQASLNFRNNIRQGDDSVTPLQHIYEAADCRFFYTPEMYASQAAVWERAYNSTWGDMECIEGSTEHPSSVSGGSDVTAGPPGMASNFFGGNNTIFLGEQLASALLVNSTSGNSTDTVSGAGSTAGNNGAEGGQGSGDSEGGSTYVSVPTVFATFMALGPIMLSTY</sequence>
<feature type="compositionally biased region" description="Low complexity" evidence="1">
    <location>
        <begin position="576"/>
        <end position="585"/>
    </location>
</feature>
<name>A0A074YAZ3_AURSE</name>
<accession>A0A074YAZ3</accession>
<dbReference type="STRING" id="1043005.A0A074YAZ3"/>
<dbReference type="InParanoid" id="A0A074YAZ3"/>
<dbReference type="InterPro" id="IPR056186">
    <property type="entry name" value="PDZ_CPAF-rel"/>
</dbReference>
<feature type="region of interest" description="Disordered" evidence="1">
    <location>
        <begin position="570"/>
        <end position="599"/>
    </location>
</feature>
<feature type="domain" description="CPAF-like PDZ" evidence="3">
    <location>
        <begin position="182"/>
        <end position="263"/>
    </location>
</feature>